<keyword evidence="5" id="KW-1185">Reference proteome</keyword>
<gene>
    <name evidence="4" type="ORF">FCC1311_039602</name>
</gene>
<reference evidence="4 5" key="1">
    <citation type="submission" date="2017-12" db="EMBL/GenBank/DDBJ databases">
        <title>Sequencing, de novo assembly and annotation of complete genome of a new Thraustochytrid species, strain FCC1311.</title>
        <authorList>
            <person name="Sedici K."/>
            <person name="Godart F."/>
            <person name="Aiese Cigliano R."/>
            <person name="Sanseverino W."/>
            <person name="Barakat M."/>
            <person name="Ortet P."/>
            <person name="Marechal E."/>
            <person name="Cagnac O."/>
            <person name="Amato A."/>
        </authorList>
    </citation>
    <scope>NUCLEOTIDE SEQUENCE [LARGE SCALE GENOMIC DNA]</scope>
</reference>
<feature type="domain" description="PurE" evidence="3">
    <location>
        <begin position="125"/>
        <end position="257"/>
    </location>
</feature>
<dbReference type="Proteomes" id="UP000241890">
    <property type="component" value="Unassembled WGS sequence"/>
</dbReference>
<evidence type="ECO:0000313" key="5">
    <source>
        <dbReference type="Proteomes" id="UP000241890"/>
    </source>
</evidence>
<name>A0A2R5G9M2_9STRA</name>
<dbReference type="OrthoDB" id="10062183at2759"/>
<dbReference type="NCBIfam" id="NF033503">
    <property type="entry name" value="LarB"/>
    <property type="match status" value="1"/>
</dbReference>
<organism evidence="4 5">
    <name type="scientific">Hondaea fermentalgiana</name>
    <dbReference type="NCBI Taxonomy" id="2315210"/>
    <lineage>
        <taxon>Eukaryota</taxon>
        <taxon>Sar</taxon>
        <taxon>Stramenopiles</taxon>
        <taxon>Bigyra</taxon>
        <taxon>Labyrinthulomycetes</taxon>
        <taxon>Thraustochytrida</taxon>
        <taxon>Thraustochytriidae</taxon>
        <taxon>Hondaea</taxon>
    </lineage>
</organism>
<dbReference type="InterPro" id="IPR039476">
    <property type="entry name" value="P2CMN_synthase_LarB"/>
</dbReference>
<dbReference type="GO" id="GO:0004638">
    <property type="term" value="F:phosphoribosylaminoimidazole carboxylase activity"/>
    <property type="evidence" value="ECO:0007669"/>
    <property type="project" value="UniProtKB-EC"/>
</dbReference>
<dbReference type="EC" id="4.1.1.21" evidence="2"/>
<proteinExistence type="predicted"/>
<dbReference type="InParanoid" id="A0A2R5G9M2"/>
<evidence type="ECO:0000256" key="2">
    <source>
        <dbReference type="ARBA" id="ARBA00012329"/>
    </source>
</evidence>
<dbReference type="PANTHER" id="PTHR43064">
    <property type="entry name" value="PHOSPHORIBOSYLAMINOIMIDAZOLE CARBOXYLASE-RELATED"/>
    <property type="match status" value="1"/>
</dbReference>
<dbReference type="GO" id="GO:0016787">
    <property type="term" value="F:hydrolase activity"/>
    <property type="evidence" value="ECO:0007669"/>
    <property type="project" value="InterPro"/>
</dbReference>
<dbReference type="SUPFAM" id="SSF52255">
    <property type="entry name" value="N5-CAIR mutase (phosphoribosylaminoimidazole carboxylase, PurE)"/>
    <property type="match status" value="1"/>
</dbReference>
<sequence length="257" mass="26709">MSTAREGLRRVLAAVAAGEVSVARAEAEISASLANDAVRNFAKLDAAREVRTGFPEVVFGQGKRPEHVVSIFARAQERGMALFGTRISPEVADLVSAEVSGITYYPEARIAAVHATPSVPDDDCFDVSVLTGGTADLEVAEEAAVTLELNHIAPRRVYDVGVAGIDRLLKQTDVLRKSKVIIAVAGMEGALPSVVAGLVDCPVLAVPTSVGYGASFQGLVPLLAMLNGCAPGVSVVNIDNGFGAAAMAKKILETAKR</sequence>
<evidence type="ECO:0000256" key="1">
    <source>
        <dbReference type="ARBA" id="ARBA00004747"/>
    </source>
</evidence>
<dbReference type="AlphaFoldDB" id="A0A2R5G9M2"/>
<comment type="caution">
    <text evidence="4">The sequence shown here is derived from an EMBL/GenBank/DDBJ whole genome shotgun (WGS) entry which is preliminary data.</text>
</comment>
<dbReference type="SMART" id="SM01001">
    <property type="entry name" value="AIRC"/>
    <property type="match status" value="1"/>
</dbReference>
<dbReference type="Gene3D" id="3.40.50.1970">
    <property type="match status" value="1"/>
</dbReference>
<accession>A0A2R5G9M2</accession>
<evidence type="ECO:0000259" key="3">
    <source>
        <dbReference type="SMART" id="SM01001"/>
    </source>
</evidence>
<comment type="pathway">
    <text evidence="1">Purine metabolism; IMP biosynthesis via de novo pathway; 5-amino-1-(5-phospho-D-ribosyl)imidazole-4-carboxylate from 5-amino-1-(5-phospho-D-ribosyl)imidazole (carboxylase route): step 1/1.</text>
</comment>
<dbReference type="PANTHER" id="PTHR43064:SF1">
    <property type="entry name" value="SLL1489 PROTEIN"/>
    <property type="match status" value="1"/>
</dbReference>
<dbReference type="InterPro" id="IPR000031">
    <property type="entry name" value="PurE_dom"/>
</dbReference>
<evidence type="ECO:0000313" key="4">
    <source>
        <dbReference type="EMBL" id="GBG27737.1"/>
    </source>
</evidence>
<dbReference type="EMBL" id="BEYU01000035">
    <property type="protein sequence ID" value="GBG27737.1"/>
    <property type="molecule type" value="Genomic_DNA"/>
</dbReference>
<dbReference type="GO" id="GO:0006189">
    <property type="term" value="P:'de novo' IMP biosynthetic process"/>
    <property type="evidence" value="ECO:0007669"/>
    <property type="project" value="UniProtKB-UniPathway"/>
</dbReference>
<dbReference type="Pfam" id="PF00731">
    <property type="entry name" value="AIRC"/>
    <property type="match status" value="1"/>
</dbReference>
<dbReference type="UniPathway" id="UPA00074">
    <property type="reaction ID" value="UER00130"/>
</dbReference>
<protein>
    <recommendedName>
        <fullName evidence="2">phosphoribosylaminoimidazole carboxylase</fullName>
        <ecNumber evidence="2">4.1.1.21</ecNumber>
    </recommendedName>
</protein>